<accession>A0A6A9QLT1</accession>
<comment type="caution">
    <text evidence="4">The sequence shown here is derived from an EMBL/GenBank/DDBJ whole genome shotgun (WGS) entry which is preliminary data.</text>
</comment>
<organism evidence="4 5">
    <name type="scientific">Sulfuracidifex metallicus DSM 6482 = JCM 9184</name>
    <dbReference type="NCBI Taxonomy" id="523847"/>
    <lineage>
        <taxon>Archaea</taxon>
        <taxon>Thermoproteota</taxon>
        <taxon>Thermoprotei</taxon>
        <taxon>Sulfolobales</taxon>
        <taxon>Sulfolobaceae</taxon>
        <taxon>Sulfuracidifex</taxon>
    </lineage>
</organism>
<dbReference type="GO" id="GO:0016814">
    <property type="term" value="F:hydrolase activity, acting on carbon-nitrogen (but not peptide) bonds, in cyclic amidines"/>
    <property type="evidence" value="ECO:0007669"/>
    <property type="project" value="TreeGrafter"/>
</dbReference>
<dbReference type="InterPro" id="IPR011059">
    <property type="entry name" value="Metal-dep_hydrolase_composite"/>
</dbReference>
<sequence length="408" mass="45688">MLIKNARVIGKDGLFELCVEEGLLASGCKKDGSIFDAEGRLVVPGFVNPHSHLGYSVTLRYGKPNQSGTLHEGIIRNLEDVIPKLTCDDVRRRLKKITTLMFVNGVTHVRTHEPFMNGLMYKVHKAREEIPLDLQVVAFPTPGVYRYEIEEEFRKASLMADVIGMIPHGERTFMEGVESVKLAFSLAKENNKMIDGHVDETDDPNSRFTEEVVKEAIRNGMGEKVTISHMTASHSYDSWYFDKLMSMMVSSKVNVVSNPIVSMHLQGRYDSYPKRRGVARIRQMMKAGINVALGTDNIADMIYPLGEGNMLRVAQEAFLVDHFVSEEIYSLMNMITWNGAKAMSLNNYGIGEGRKADFVVLNARSIYEAIRSALPPALVVYGKHYVVNDLKFSIDGNDVTGLVENLTD</sequence>
<evidence type="ECO:0000313" key="5">
    <source>
        <dbReference type="Proteomes" id="UP000470772"/>
    </source>
</evidence>
<gene>
    <name evidence="4" type="ORF">GC250_06615</name>
</gene>
<keyword evidence="1" id="KW-0479">Metal-binding</keyword>
<dbReference type="InterPro" id="IPR013108">
    <property type="entry name" value="Amidohydro_3"/>
</dbReference>
<dbReference type="Gene3D" id="3.20.20.140">
    <property type="entry name" value="Metal-dependent hydrolases"/>
    <property type="match status" value="1"/>
</dbReference>
<protein>
    <submittedName>
        <fullName evidence="4">Amidohydrolase family protein</fullName>
    </submittedName>
</protein>
<proteinExistence type="predicted"/>
<dbReference type="Pfam" id="PF07969">
    <property type="entry name" value="Amidohydro_3"/>
    <property type="match status" value="1"/>
</dbReference>
<feature type="domain" description="Amidohydrolase 3" evidence="3">
    <location>
        <begin position="168"/>
        <end position="364"/>
    </location>
</feature>
<dbReference type="RefSeq" id="WP_156016676.1">
    <property type="nucleotide sequence ID" value="NZ_WGGD01000005.1"/>
</dbReference>
<dbReference type="InterPro" id="IPR032466">
    <property type="entry name" value="Metal_Hydrolase"/>
</dbReference>
<evidence type="ECO:0000259" key="3">
    <source>
        <dbReference type="Pfam" id="PF07969"/>
    </source>
</evidence>
<dbReference type="SUPFAM" id="SSF51338">
    <property type="entry name" value="Composite domain of metallo-dependent hydrolases"/>
    <property type="match status" value="1"/>
</dbReference>
<dbReference type="Gene3D" id="2.30.40.10">
    <property type="entry name" value="Urease, subunit C, domain 1"/>
    <property type="match status" value="1"/>
</dbReference>
<dbReference type="AlphaFoldDB" id="A0A6A9QLT1"/>
<dbReference type="InterPro" id="IPR052349">
    <property type="entry name" value="Metallo-hydrolase_Enzymes"/>
</dbReference>
<reference evidence="4 5" key="1">
    <citation type="submission" date="2019-10" db="EMBL/GenBank/DDBJ databases">
        <title>Sequencing and Assembly of Multiple Reported Metal-Biooxidizing Members of the Extremely Thermoacidophilic Archaeal Family Sulfolobaceae.</title>
        <authorList>
            <person name="Counts J.A."/>
            <person name="Kelly R.M."/>
        </authorList>
    </citation>
    <scope>NUCLEOTIDE SEQUENCE [LARGE SCALE GENOMIC DNA]</scope>
    <source>
        <strain evidence="4 5">DSM 6482</strain>
    </source>
</reference>
<dbReference type="PANTHER" id="PTHR32027:SF0">
    <property type="entry name" value="CYTOSINE DEAMINASE"/>
    <property type="match status" value="1"/>
</dbReference>
<keyword evidence="5" id="KW-1185">Reference proteome</keyword>
<name>A0A6A9QLT1_SULME</name>
<dbReference type="PANTHER" id="PTHR32027">
    <property type="entry name" value="CYTOSINE DEAMINASE"/>
    <property type="match status" value="1"/>
</dbReference>
<dbReference type="FunFam" id="3.20.20.140:FF:000019">
    <property type="entry name" value="Cytosine deaminase"/>
    <property type="match status" value="1"/>
</dbReference>
<dbReference type="GO" id="GO:0046872">
    <property type="term" value="F:metal ion binding"/>
    <property type="evidence" value="ECO:0007669"/>
    <property type="project" value="UniProtKB-KW"/>
</dbReference>
<dbReference type="EMBL" id="WGGD01000005">
    <property type="protein sequence ID" value="MUN29109.1"/>
    <property type="molecule type" value="Genomic_DNA"/>
</dbReference>
<keyword evidence="2 4" id="KW-0378">Hydrolase</keyword>
<dbReference type="SUPFAM" id="SSF51556">
    <property type="entry name" value="Metallo-dependent hydrolases"/>
    <property type="match status" value="1"/>
</dbReference>
<evidence type="ECO:0000313" key="4">
    <source>
        <dbReference type="EMBL" id="MUN29109.1"/>
    </source>
</evidence>
<evidence type="ECO:0000256" key="1">
    <source>
        <dbReference type="ARBA" id="ARBA00022723"/>
    </source>
</evidence>
<dbReference type="CDD" id="cd01293">
    <property type="entry name" value="Bact_CD"/>
    <property type="match status" value="1"/>
</dbReference>
<evidence type="ECO:0000256" key="2">
    <source>
        <dbReference type="ARBA" id="ARBA00022801"/>
    </source>
</evidence>
<dbReference type="Proteomes" id="UP000470772">
    <property type="component" value="Unassembled WGS sequence"/>
</dbReference>